<dbReference type="PROSITE" id="PS50175">
    <property type="entry name" value="ASP_PROT_RETROV"/>
    <property type="match status" value="1"/>
</dbReference>
<gene>
    <name evidence="2" type="primary">Hypp9413</name>
    <name evidence="2" type="ORF">BLAG_LOCUS25823</name>
</gene>
<evidence type="ECO:0000313" key="2">
    <source>
        <dbReference type="EMBL" id="CAH1276884.1"/>
    </source>
</evidence>
<proteinExistence type="predicted"/>
<accession>A0A8S4MN62</accession>
<keyword evidence="3" id="KW-1185">Reference proteome</keyword>
<organism evidence="2 3">
    <name type="scientific">Branchiostoma lanceolatum</name>
    <name type="common">Common lancelet</name>
    <name type="synonym">Amphioxus lanceolatum</name>
    <dbReference type="NCBI Taxonomy" id="7740"/>
    <lineage>
        <taxon>Eukaryota</taxon>
        <taxon>Metazoa</taxon>
        <taxon>Chordata</taxon>
        <taxon>Cephalochordata</taxon>
        <taxon>Leptocardii</taxon>
        <taxon>Amphioxiformes</taxon>
        <taxon>Branchiostomatidae</taxon>
        <taxon>Branchiostoma</taxon>
    </lineage>
</organism>
<dbReference type="GO" id="GO:0006508">
    <property type="term" value="P:proteolysis"/>
    <property type="evidence" value="ECO:0007669"/>
    <property type="project" value="InterPro"/>
</dbReference>
<feature type="domain" description="Peptidase A2" evidence="1">
    <location>
        <begin position="113"/>
        <end position="152"/>
    </location>
</feature>
<dbReference type="OrthoDB" id="6161073at2759"/>
<dbReference type="EMBL" id="CAKMNS010000099">
    <property type="protein sequence ID" value="CAH1276884.1"/>
    <property type="molecule type" value="Genomic_DNA"/>
</dbReference>
<evidence type="ECO:0000259" key="1">
    <source>
        <dbReference type="PROSITE" id="PS50175"/>
    </source>
</evidence>
<dbReference type="Proteomes" id="UP000838412">
    <property type="component" value="Unassembled WGS sequence"/>
</dbReference>
<dbReference type="GO" id="GO:0004190">
    <property type="term" value="F:aspartic-type endopeptidase activity"/>
    <property type="evidence" value="ECO:0007669"/>
    <property type="project" value="InterPro"/>
</dbReference>
<comment type="caution">
    <text evidence="2">The sequence shown here is derived from an EMBL/GenBank/DDBJ whole genome shotgun (WGS) entry which is preliminary data.</text>
</comment>
<protein>
    <submittedName>
        <fullName evidence="2">Hypp9413 protein</fullName>
    </submittedName>
</protein>
<dbReference type="AlphaFoldDB" id="A0A8S4MN62"/>
<dbReference type="InterPro" id="IPR001995">
    <property type="entry name" value="Peptidase_A2_cat"/>
</dbReference>
<sequence length="286" mass="31613">MLAREAQVSRLQALTALGTVDHLQALTALGTVDHLQALTALGTVDHLQALTALGTVDHLQALTALGTVDHLQALTALGTVDHLQALTALGTVDHLQALTALGTLYIAETKKSLRCRLDTGAHVNVLPEKDWRRLRDRNTALKPTETGLYGYGNTWLDVLGECSLPCRHRVKQRVIAIYPEVLHACTGDRRFHRDEMKRSVSSITRSIYFLHADSDTPGWERPQEYPRRKKSKMEIIGDLRKGPTNLLEELALQMKLKQLTMLKELLGAFTRSQGPHPRGGASSSQD</sequence>
<reference evidence="2" key="1">
    <citation type="submission" date="2022-01" db="EMBL/GenBank/DDBJ databases">
        <authorList>
            <person name="Braso-Vives M."/>
        </authorList>
    </citation>
    <scope>NUCLEOTIDE SEQUENCE</scope>
</reference>
<evidence type="ECO:0000313" key="3">
    <source>
        <dbReference type="Proteomes" id="UP000838412"/>
    </source>
</evidence>
<name>A0A8S4MN62_BRALA</name>